<feature type="coiled-coil region" evidence="1">
    <location>
        <begin position="15"/>
        <end position="42"/>
    </location>
</feature>
<dbReference type="Proteomes" id="UP001500454">
    <property type="component" value="Unassembled WGS sequence"/>
</dbReference>
<reference evidence="4" key="1">
    <citation type="journal article" date="2019" name="Int. J. Syst. Evol. Microbiol.">
        <title>The Global Catalogue of Microorganisms (GCM) 10K type strain sequencing project: providing services to taxonomists for standard genome sequencing and annotation.</title>
        <authorList>
            <consortium name="The Broad Institute Genomics Platform"/>
            <consortium name="The Broad Institute Genome Sequencing Center for Infectious Disease"/>
            <person name="Wu L."/>
            <person name="Ma J."/>
        </authorList>
    </citation>
    <scope>NUCLEOTIDE SEQUENCE [LARGE SCALE GENOMIC DNA]</scope>
    <source>
        <strain evidence="4">JCM 17924</strain>
    </source>
</reference>
<comment type="caution">
    <text evidence="3">The sequence shown here is derived from an EMBL/GenBank/DDBJ whole genome shotgun (WGS) entry which is preliminary data.</text>
</comment>
<feature type="domain" description="Gliding motility-associated protein GldM N-terminal" evidence="2">
    <location>
        <begin position="24"/>
        <end position="198"/>
    </location>
</feature>
<protein>
    <recommendedName>
        <fullName evidence="2">Gliding motility-associated protein GldM N-terminal domain-containing protein</fullName>
    </recommendedName>
</protein>
<dbReference type="Pfam" id="PF12081">
    <property type="entry name" value="GldM_1st"/>
    <property type="match status" value="1"/>
</dbReference>
<sequence length="304" mass="33579">MGLLLGGVAACQEPAQVESHRLQQLEATMQALNSRLSKDADKHIANIERGVSQNREQRRDVEVLRQAEEVREQANALVGYLQHIRQRLGTPEPAIDSRLADAAPVTALLLDGGAADTLQHRLNNYAAFIRPYVPEVAPLALDAEQDPNVTQAMGSALKDWRFAQLYFQGASVASALAMLSQKELEVRDLERTALRKLSERVGSHSSVFFKIGAMATPESRAVRAGEVYRAYLYLTSTQFSVYRQTGQVNGHPVNVGPDGRVQVSFLVPTDAPDGPALWDGKISGRYEGRDTTFRIRVPYTIQRN</sequence>
<evidence type="ECO:0000313" key="4">
    <source>
        <dbReference type="Proteomes" id="UP001500454"/>
    </source>
</evidence>
<proteinExistence type="predicted"/>
<accession>A0ABP8J9D2</accession>
<evidence type="ECO:0000313" key="3">
    <source>
        <dbReference type="EMBL" id="GAA4387279.1"/>
    </source>
</evidence>
<gene>
    <name evidence="3" type="ORF">GCM10023186_32770</name>
</gene>
<evidence type="ECO:0000256" key="1">
    <source>
        <dbReference type="SAM" id="Coils"/>
    </source>
</evidence>
<keyword evidence="1" id="KW-0175">Coiled coil</keyword>
<evidence type="ECO:0000259" key="2">
    <source>
        <dbReference type="Pfam" id="PF12081"/>
    </source>
</evidence>
<organism evidence="3 4">
    <name type="scientific">Hymenobacter koreensis</name>
    <dbReference type="NCBI Taxonomy" id="1084523"/>
    <lineage>
        <taxon>Bacteria</taxon>
        <taxon>Pseudomonadati</taxon>
        <taxon>Bacteroidota</taxon>
        <taxon>Cytophagia</taxon>
        <taxon>Cytophagales</taxon>
        <taxon>Hymenobacteraceae</taxon>
        <taxon>Hymenobacter</taxon>
    </lineage>
</organism>
<keyword evidence="4" id="KW-1185">Reference proteome</keyword>
<name>A0ABP8J9D2_9BACT</name>
<dbReference type="EMBL" id="BAABHA010000010">
    <property type="protein sequence ID" value="GAA4387279.1"/>
    <property type="molecule type" value="Genomic_DNA"/>
</dbReference>
<dbReference type="InterPro" id="IPR022720">
    <property type="entry name" value="Motility-assoc_prot_GldM_N"/>
</dbReference>